<keyword evidence="3 6" id="KW-0418">Kinase</keyword>
<keyword evidence="1" id="KW-0808">Transferase</keyword>
<evidence type="ECO:0000256" key="2">
    <source>
        <dbReference type="ARBA" id="ARBA00022741"/>
    </source>
</evidence>
<dbReference type="CDD" id="cd00180">
    <property type="entry name" value="PKc"/>
    <property type="match status" value="1"/>
</dbReference>
<dbReference type="PANTHER" id="PTHR44329:SF288">
    <property type="entry name" value="MITOGEN-ACTIVATED PROTEIN KINASE KINASE KINASE 20"/>
    <property type="match status" value="1"/>
</dbReference>
<dbReference type="InterPro" id="IPR051681">
    <property type="entry name" value="Ser/Thr_Kinases-Pseudokinases"/>
</dbReference>
<keyword evidence="2" id="KW-0547">Nucleotide-binding</keyword>
<evidence type="ECO:0000313" key="7">
    <source>
        <dbReference type="Proteomes" id="UP000800035"/>
    </source>
</evidence>
<dbReference type="GO" id="GO:0004674">
    <property type="term" value="F:protein serine/threonine kinase activity"/>
    <property type="evidence" value="ECO:0007669"/>
    <property type="project" value="TreeGrafter"/>
</dbReference>
<dbReference type="GO" id="GO:0005524">
    <property type="term" value="F:ATP binding"/>
    <property type="evidence" value="ECO:0007669"/>
    <property type="project" value="UniProtKB-KW"/>
</dbReference>
<proteinExistence type="predicted"/>
<dbReference type="InterPro" id="IPR000719">
    <property type="entry name" value="Prot_kinase_dom"/>
</dbReference>
<evidence type="ECO:0000259" key="5">
    <source>
        <dbReference type="PROSITE" id="PS50011"/>
    </source>
</evidence>
<dbReference type="InterPro" id="IPR011009">
    <property type="entry name" value="Kinase-like_dom_sf"/>
</dbReference>
<evidence type="ECO:0000256" key="1">
    <source>
        <dbReference type="ARBA" id="ARBA00022679"/>
    </source>
</evidence>
<dbReference type="Pfam" id="PF00069">
    <property type="entry name" value="Pkinase"/>
    <property type="match status" value="1"/>
</dbReference>
<organism evidence="6 7">
    <name type="scientific">Byssothecium circinans</name>
    <dbReference type="NCBI Taxonomy" id="147558"/>
    <lineage>
        <taxon>Eukaryota</taxon>
        <taxon>Fungi</taxon>
        <taxon>Dikarya</taxon>
        <taxon>Ascomycota</taxon>
        <taxon>Pezizomycotina</taxon>
        <taxon>Dothideomycetes</taxon>
        <taxon>Pleosporomycetidae</taxon>
        <taxon>Pleosporales</taxon>
        <taxon>Massarineae</taxon>
        <taxon>Massarinaceae</taxon>
        <taxon>Byssothecium</taxon>
    </lineage>
</organism>
<dbReference type="OrthoDB" id="5979581at2759"/>
<keyword evidence="7" id="KW-1185">Reference proteome</keyword>
<dbReference type="PROSITE" id="PS50011">
    <property type="entry name" value="PROTEIN_KINASE_DOM"/>
    <property type="match status" value="1"/>
</dbReference>
<keyword evidence="4" id="KW-0067">ATP-binding</keyword>
<name>A0A6A5UDI7_9PLEO</name>
<dbReference type="SUPFAM" id="SSF56112">
    <property type="entry name" value="Protein kinase-like (PK-like)"/>
    <property type="match status" value="1"/>
</dbReference>
<evidence type="ECO:0000256" key="3">
    <source>
        <dbReference type="ARBA" id="ARBA00022777"/>
    </source>
</evidence>
<evidence type="ECO:0000256" key="4">
    <source>
        <dbReference type="ARBA" id="ARBA00022840"/>
    </source>
</evidence>
<protein>
    <submittedName>
        <fullName evidence="6">Kinase-like protein</fullName>
    </submittedName>
</protein>
<dbReference type="Gene3D" id="1.10.510.10">
    <property type="entry name" value="Transferase(Phosphotransferase) domain 1"/>
    <property type="match status" value="1"/>
</dbReference>
<dbReference type="AlphaFoldDB" id="A0A6A5UDI7"/>
<accession>A0A6A5UDI7</accession>
<dbReference type="Proteomes" id="UP000800035">
    <property type="component" value="Unassembled WGS sequence"/>
</dbReference>
<dbReference type="PANTHER" id="PTHR44329">
    <property type="entry name" value="SERINE/THREONINE-PROTEIN KINASE TNNI3K-RELATED"/>
    <property type="match status" value="1"/>
</dbReference>
<dbReference type="EMBL" id="ML976979">
    <property type="protein sequence ID" value="KAF1962380.1"/>
    <property type="molecule type" value="Genomic_DNA"/>
</dbReference>
<reference evidence="6" key="1">
    <citation type="journal article" date="2020" name="Stud. Mycol.">
        <title>101 Dothideomycetes genomes: a test case for predicting lifestyles and emergence of pathogens.</title>
        <authorList>
            <person name="Haridas S."/>
            <person name="Albert R."/>
            <person name="Binder M."/>
            <person name="Bloem J."/>
            <person name="Labutti K."/>
            <person name="Salamov A."/>
            <person name="Andreopoulos B."/>
            <person name="Baker S."/>
            <person name="Barry K."/>
            <person name="Bills G."/>
            <person name="Bluhm B."/>
            <person name="Cannon C."/>
            <person name="Castanera R."/>
            <person name="Culley D."/>
            <person name="Daum C."/>
            <person name="Ezra D."/>
            <person name="Gonzalez J."/>
            <person name="Henrissat B."/>
            <person name="Kuo A."/>
            <person name="Liang C."/>
            <person name="Lipzen A."/>
            <person name="Lutzoni F."/>
            <person name="Magnuson J."/>
            <person name="Mondo S."/>
            <person name="Nolan M."/>
            <person name="Ohm R."/>
            <person name="Pangilinan J."/>
            <person name="Park H.-J."/>
            <person name="Ramirez L."/>
            <person name="Alfaro M."/>
            <person name="Sun H."/>
            <person name="Tritt A."/>
            <person name="Yoshinaga Y."/>
            <person name="Zwiers L.-H."/>
            <person name="Turgeon B."/>
            <person name="Goodwin S."/>
            <person name="Spatafora J."/>
            <person name="Crous P."/>
            <person name="Grigoriev I."/>
        </authorList>
    </citation>
    <scope>NUCLEOTIDE SEQUENCE</scope>
    <source>
        <strain evidence="6">CBS 675.92</strain>
    </source>
</reference>
<feature type="domain" description="Protein kinase" evidence="5">
    <location>
        <begin position="211"/>
        <end position="531"/>
    </location>
</feature>
<evidence type="ECO:0000313" key="6">
    <source>
        <dbReference type="EMBL" id="KAF1962380.1"/>
    </source>
</evidence>
<sequence>MYKLRIAALDHYIEDPRSYIRYIPWEELASTSDEELQCSGLNLDIPFSQGSETTSWVLWSPPLPGFAWNHHFRSDDEVYEYHVTRGWPSPDHYVSRQPHKILFGARQLNETGFIADLGSYWAAWNDCAITVKDETGPLLLLETVPGMRYRSRRNHQDEKAARQYFRNMVEAHANGSLDQPILPDLAGVDAAQVLQFQHSLRFITEDELRDLDLTSPLGAGQNGKVFKATWKKPRNILVRPRDEKEVVDVVLKEVIPRQGSAEEALKKLIKEMYLTHISLGAQPTGCVPFLGVARLSGVQQEPGKQSSSPTDKYYLVSELATEGSLMDFLERELQSLPFFQAWDKTITAMSNIGAGLDTLHRHNVLHRDLHDENILVTRREFQNDPAFPFEHQYLLSDIGEGKILNPSANPDGPSDHYASYGNPQYRAPEISGPFGWTKAADVWAFGIICVKILTTRHSTCGAASRIPSRVLDALETNHPDKDFSPLSPDLEFLIPLSLKHVLEPCFRHVPEERPDAHKVTLSLNEVSQEFTAEDNEQMEKNTEVKWTYWNWYETIETGLKGKEREMSGCNAEVDRNLDEVHEVDLNNAPSLD</sequence>
<gene>
    <name evidence="6" type="ORF">CC80DRAFT_160185</name>
</gene>